<name>A0AAV9GLZ8_9PEZI</name>
<feature type="compositionally biased region" description="Low complexity" evidence="1">
    <location>
        <begin position="166"/>
        <end position="185"/>
    </location>
</feature>
<feature type="compositionally biased region" description="Low complexity" evidence="1">
    <location>
        <begin position="192"/>
        <end position="204"/>
    </location>
</feature>
<evidence type="ECO:0000313" key="4">
    <source>
        <dbReference type="Proteomes" id="UP001321760"/>
    </source>
</evidence>
<evidence type="ECO:0000256" key="1">
    <source>
        <dbReference type="SAM" id="MobiDB-lite"/>
    </source>
</evidence>
<comment type="caution">
    <text evidence="3">The sequence shown here is derived from an EMBL/GenBank/DDBJ whole genome shotgun (WGS) entry which is preliminary data.</text>
</comment>
<proteinExistence type="predicted"/>
<feature type="chain" id="PRO_5043485517" evidence="2">
    <location>
        <begin position="24"/>
        <end position="228"/>
    </location>
</feature>
<dbReference type="PROSITE" id="PS51257">
    <property type="entry name" value="PROKAR_LIPOPROTEIN"/>
    <property type="match status" value="1"/>
</dbReference>
<feature type="signal peptide" evidence="2">
    <location>
        <begin position="1"/>
        <end position="23"/>
    </location>
</feature>
<gene>
    <name evidence="3" type="ORF">QBC34DRAFT_465675</name>
</gene>
<evidence type="ECO:0000313" key="3">
    <source>
        <dbReference type="EMBL" id="KAK4448342.1"/>
    </source>
</evidence>
<accession>A0AAV9GLZ8</accession>
<keyword evidence="4" id="KW-1185">Reference proteome</keyword>
<keyword evidence="2" id="KW-0732">Signal</keyword>
<feature type="region of interest" description="Disordered" evidence="1">
    <location>
        <begin position="145"/>
        <end position="204"/>
    </location>
</feature>
<sequence>MQPQTSRSAFLVVLLSSALAVNAQSACGLQGFTSCSQGTTRTTGYGCCPTGYECFATECEYTGTPTSTSVAPAKTECPGVPAHHLCAESIGGGCCHNAYACNPDNASQCTLTKTERVFDEVVTTTTVVDGATQTITSTSIFYPWQTAEPRRTPGTGSVPSATQPLVTRSSRTSATATGTVSTVSSESPARLSTSTQSTSTTASTAAAGHAQARIGGVIGGIVAGILAQ</sequence>
<reference evidence="3" key="1">
    <citation type="journal article" date="2023" name="Mol. Phylogenet. Evol.">
        <title>Genome-scale phylogeny and comparative genomics of the fungal order Sordariales.</title>
        <authorList>
            <person name="Hensen N."/>
            <person name="Bonometti L."/>
            <person name="Westerberg I."/>
            <person name="Brannstrom I.O."/>
            <person name="Guillou S."/>
            <person name="Cros-Aarteil S."/>
            <person name="Calhoun S."/>
            <person name="Haridas S."/>
            <person name="Kuo A."/>
            <person name="Mondo S."/>
            <person name="Pangilinan J."/>
            <person name="Riley R."/>
            <person name="LaButti K."/>
            <person name="Andreopoulos B."/>
            <person name="Lipzen A."/>
            <person name="Chen C."/>
            <person name="Yan M."/>
            <person name="Daum C."/>
            <person name="Ng V."/>
            <person name="Clum A."/>
            <person name="Steindorff A."/>
            <person name="Ohm R.A."/>
            <person name="Martin F."/>
            <person name="Silar P."/>
            <person name="Natvig D.O."/>
            <person name="Lalanne C."/>
            <person name="Gautier V."/>
            <person name="Ament-Velasquez S.L."/>
            <person name="Kruys A."/>
            <person name="Hutchinson M.I."/>
            <person name="Powell A.J."/>
            <person name="Barry K."/>
            <person name="Miller A.N."/>
            <person name="Grigoriev I.V."/>
            <person name="Debuchy R."/>
            <person name="Gladieux P."/>
            <person name="Hiltunen Thoren M."/>
            <person name="Johannesson H."/>
        </authorList>
    </citation>
    <scope>NUCLEOTIDE SEQUENCE</scope>
    <source>
        <strain evidence="3">PSN243</strain>
    </source>
</reference>
<protein>
    <submittedName>
        <fullName evidence="3">Uncharacterized protein</fullName>
    </submittedName>
</protein>
<evidence type="ECO:0000256" key="2">
    <source>
        <dbReference type="SAM" id="SignalP"/>
    </source>
</evidence>
<dbReference type="AlphaFoldDB" id="A0AAV9GLZ8"/>
<reference evidence="3" key="2">
    <citation type="submission" date="2023-05" db="EMBL/GenBank/DDBJ databases">
        <authorList>
            <consortium name="Lawrence Berkeley National Laboratory"/>
            <person name="Steindorff A."/>
            <person name="Hensen N."/>
            <person name="Bonometti L."/>
            <person name="Westerberg I."/>
            <person name="Brannstrom I.O."/>
            <person name="Guillou S."/>
            <person name="Cros-Aarteil S."/>
            <person name="Calhoun S."/>
            <person name="Haridas S."/>
            <person name="Kuo A."/>
            <person name="Mondo S."/>
            <person name="Pangilinan J."/>
            <person name="Riley R."/>
            <person name="Labutti K."/>
            <person name="Andreopoulos B."/>
            <person name="Lipzen A."/>
            <person name="Chen C."/>
            <person name="Yanf M."/>
            <person name="Daum C."/>
            <person name="Ng V."/>
            <person name="Clum A."/>
            <person name="Ohm R."/>
            <person name="Martin F."/>
            <person name="Silar P."/>
            <person name="Natvig D."/>
            <person name="Lalanne C."/>
            <person name="Gautier V."/>
            <person name="Ament-Velasquez S.L."/>
            <person name="Kruys A."/>
            <person name="Hutchinson M.I."/>
            <person name="Powell A.J."/>
            <person name="Barry K."/>
            <person name="Miller A.N."/>
            <person name="Grigoriev I.V."/>
            <person name="Debuchy R."/>
            <person name="Gladieux P."/>
            <person name="Thoren M.H."/>
            <person name="Johannesson H."/>
        </authorList>
    </citation>
    <scope>NUCLEOTIDE SEQUENCE</scope>
    <source>
        <strain evidence="3">PSN243</strain>
    </source>
</reference>
<feature type="compositionally biased region" description="Polar residues" evidence="1">
    <location>
        <begin position="154"/>
        <end position="165"/>
    </location>
</feature>
<dbReference type="EMBL" id="MU865943">
    <property type="protein sequence ID" value="KAK4448342.1"/>
    <property type="molecule type" value="Genomic_DNA"/>
</dbReference>
<dbReference type="Proteomes" id="UP001321760">
    <property type="component" value="Unassembled WGS sequence"/>
</dbReference>
<organism evidence="3 4">
    <name type="scientific">Podospora aff. communis PSN243</name>
    <dbReference type="NCBI Taxonomy" id="3040156"/>
    <lineage>
        <taxon>Eukaryota</taxon>
        <taxon>Fungi</taxon>
        <taxon>Dikarya</taxon>
        <taxon>Ascomycota</taxon>
        <taxon>Pezizomycotina</taxon>
        <taxon>Sordariomycetes</taxon>
        <taxon>Sordariomycetidae</taxon>
        <taxon>Sordariales</taxon>
        <taxon>Podosporaceae</taxon>
        <taxon>Podospora</taxon>
    </lineage>
</organism>